<dbReference type="InterPro" id="IPR008927">
    <property type="entry name" value="6-PGluconate_DH-like_C_sf"/>
</dbReference>
<evidence type="ECO:0000259" key="2">
    <source>
        <dbReference type="Pfam" id="PF01232"/>
    </source>
</evidence>
<feature type="domain" description="Mannitol dehydrogenase N-terminal" evidence="2">
    <location>
        <begin position="29"/>
        <end position="280"/>
    </location>
</feature>
<dbReference type="Pfam" id="PF01232">
    <property type="entry name" value="Mannitol_dh"/>
    <property type="match status" value="1"/>
</dbReference>
<evidence type="ECO:0000313" key="5">
    <source>
        <dbReference type="Proteomes" id="UP000541136"/>
    </source>
</evidence>
<proteinExistence type="predicted"/>
<evidence type="ECO:0000259" key="3">
    <source>
        <dbReference type="Pfam" id="PF08125"/>
    </source>
</evidence>
<dbReference type="Gene3D" id="1.10.1040.10">
    <property type="entry name" value="N-(1-d-carboxylethyl)-l-norvaline Dehydrogenase, domain 2"/>
    <property type="match status" value="1"/>
</dbReference>
<dbReference type="InterPro" id="IPR036291">
    <property type="entry name" value="NAD(P)-bd_dom_sf"/>
</dbReference>
<dbReference type="InterPro" id="IPR013328">
    <property type="entry name" value="6PGD_dom2"/>
</dbReference>
<dbReference type="PANTHER" id="PTHR43362:SF1">
    <property type="entry name" value="MANNITOL DEHYDROGENASE 2-RELATED"/>
    <property type="match status" value="1"/>
</dbReference>
<dbReference type="GO" id="GO:0008866">
    <property type="term" value="F:fructuronate reductase activity"/>
    <property type="evidence" value="ECO:0007669"/>
    <property type="project" value="UniProtKB-EC"/>
</dbReference>
<dbReference type="InterPro" id="IPR013118">
    <property type="entry name" value="Mannitol_DH_C"/>
</dbReference>
<protein>
    <submittedName>
        <fullName evidence="4">Fructuronate reductase</fullName>
        <ecNumber evidence="4">1.1.1.57</ecNumber>
    </submittedName>
</protein>
<evidence type="ECO:0000313" key="4">
    <source>
        <dbReference type="EMBL" id="MBB6083457.1"/>
    </source>
</evidence>
<feature type="domain" description="Mannitol dehydrogenase C-terminal" evidence="3">
    <location>
        <begin position="289"/>
        <end position="479"/>
    </location>
</feature>
<reference evidence="4 5" key="1">
    <citation type="submission" date="2020-08" db="EMBL/GenBank/DDBJ databases">
        <title>Genomic Encyclopedia of Type Strains, Phase IV (KMG-IV): sequencing the most valuable type-strain genomes for metagenomic binning, comparative biology and taxonomic classification.</title>
        <authorList>
            <person name="Goeker M."/>
        </authorList>
    </citation>
    <scope>NUCLEOTIDE SEQUENCE [LARGE SCALE GENOMIC DNA]</scope>
    <source>
        <strain evidence="4 5">DSM 12141</strain>
    </source>
</reference>
<organism evidence="4 5">
    <name type="scientific">Castellaniella defragrans</name>
    <name type="common">Alcaligenes defragrans</name>
    <dbReference type="NCBI Taxonomy" id="75697"/>
    <lineage>
        <taxon>Bacteria</taxon>
        <taxon>Pseudomonadati</taxon>
        <taxon>Pseudomonadota</taxon>
        <taxon>Betaproteobacteria</taxon>
        <taxon>Burkholderiales</taxon>
        <taxon>Alcaligenaceae</taxon>
        <taxon>Castellaniella</taxon>
    </lineage>
</organism>
<dbReference type="InterPro" id="IPR013131">
    <property type="entry name" value="Mannitol_DH_N"/>
</dbReference>
<dbReference type="PRINTS" id="PR00084">
    <property type="entry name" value="MTLDHDRGNASE"/>
</dbReference>
<evidence type="ECO:0000256" key="1">
    <source>
        <dbReference type="ARBA" id="ARBA00023002"/>
    </source>
</evidence>
<sequence>MDRLSQRMLTALKPGVAIPSYDRARMETRIVHLGAGAFHRSHQAVYTDSLMEGGDVRWGILAASLRSPAISQALAPQDGLYTLLINDDGERQARVIGSLSRVVCLAQERELLQARLAAPSTEIVSLTITEKGYCYEPASGALDERHPDILADLAAPQRPGTAIGLLVAAIHERKRLGIKPFTILSCDNLPANGATVRRVLERYAELAQPRFGDGDLRRHFLEHYACPGTMVDRITPAVTELDRQEVARRLGVFDAAPVVTEPFSQWVIEDAFSSDRPAWEDVGATLTDDVAAFEEMKLRLLNGSHSALAYLGGLAGYETVARAMCDAHLAGFIERLMDDAALTLTMPAGVDLEAYRRSLLARFRNGALNHLTAQIAMDGSQKLPQRILAPVRHRLARGLDVERHALVVAAWIRYLQGRSEHGATLAINDPMGDALTGAVAAAGPSVEGRVEAVLGFGQVFGQDLPRDAAFVRSVERALHVVSSKGVGAALSMPAYRGI</sequence>
<dbReference type="Gene3D" id="3.40.50.720">
    <property type="entry name" value="NAD(P)-binding Rossmann-like Domain"/>
    <property type="match status" value="1"/>
</dbReference>
<gene>
    <name evidence="4" type="ORF">HNR28_001495</name>
</gene>
<accession>A0A7W9TPK5</accession>
<dbReference type="PANTHER" id="PTHR43362">
    <property type="entry name" value="MANNITOL DEHYDROGENASE DSF1-RELATED"/>
    <property type="match status" value="1"/>
</dbReference>
<name>A0A7W9TPK5_CASDE</name>
<dbReference type="SUPFAM" id="SSF51735">
    <property type="entry name" value="NAD(P)-binding Rossmann-fold domains"/>
    <property type="match status" value="1"/>
</dbReference>
<dbReference type="Proteomes" id="UP000541136">
    <property type="component" value="Unassembled WGS sequence"/>
</dbReference>
<keyword evidence="1 4" id="KW-0560">Oxidoreductase</keyword>
<dbReference type="InterPro" id="IPR000669">
    <property type="entry name" value="Mannitol_DH"/>
</dbReference>
<dbReference type="AlphaFoldDB" id="A0A7W9TPK5"/>
<dbReference type="EC" id="1.1.1.57" evidence="4"/>
<dbReference type="RefSeq" id="WP_211369276.1">
    <property type="nucleotide sequence ID" value="NZ_JACHIB010000007.1"/>
</dbReference>
<dbReference type="InterPro" id="IPR050988">
    <property type="entry name" value="Mannitol_DH/Oxidoreductase"/>
</dbReference>
<comment type="caution">
    <text evidence="4">The sequence shown here is derived from an EMBL/GenBank/DDBJ whole genome shotgun (WGS) entry which is preliminary data.</text>
</comment>
<dbReference type="Pfam" id="PF08125">
    <property type="entry name" value="Mannitol_dh_C"/>
    <property type="match status" value="1"/>
</dbReference>
<dbReference type="SUPFAM" id="SSF48179">
    <property type="entry name" value="6-phosphogluconate dehydrogenase C-terminal domain-like"/>
    <property type="match status" value="1"/>
</dbReference>
<dbReference type="EMBL" id="JACHIB010000007">
    <property type="protein sequence ID" value="MBB6083457.1"/>
    <property type="molecule type" value="Genomic_DNA"/>
</dbReference>